<keyword evidence="5" id="KW-0067">ATP-binding</keyword>
<dbReference type="InterPro" id="IPR050352">
    <property type="entry name" value="ABCG_transporters"/>
</dbReference>
<dbReference type="PROSITE" id="PS00211">
    <property type="entry name" value="ABC_TRANSPORTER_1"/>
    <property type="match status" value="1"/>
</dbReference>
<dbReference type="Proteomes" id="UP000241890">
    <property type="component" value="Unassembled WGS sequence"/>
</dbReference>
<keyword evidence="3 9" id="KW-0812">Transmembrane</keyword>
<feature type="transmembrane region" description="Helical" evidence="9">
    <location>
        <begin position="789"/>
        <end position="811"/>
    </location>
</feature>
<dbReference type="InterPro" id="IPR003593">
    <property type="entry name" value="AAA+_ATPase"/>
</dbReference>
<dbReference type="OrthoDB" id="66620at2759"/>
<feature type="transmembrane region" description="Helical" evidence="9">
    <location>
        <begin position="561"/>
        <end position="578"/>
    </location>
</feature>
<feature type="compositionally biased region" description="Polar residues" evidence="8">
    <location>
        <begin position="366"/>
        <end position="380"/>
    </location>
</feature>
<keyword evidence="7 9" id="KW-0472">Membrane</keyword>
<comment type="caution">
    <text evidence="11">The sequence shown here is derived from an EMBL/GenBank/DDBJ whole genome shotgun (WGS) entry which is preliminary data.</text>
</comment>
<feature type="transmembrane region" description="Helical" evidence="9">
    <location>
        <begin position="58"/>
        <end position="76"/>
    </location>
</feature>
<evidence type="ECO:0000256" key="2">
    <source>
        <dbReference type="ARBA" id="ARBA00022448"/>
    </source>
</evidence>
<dbReference type="AlphaFoldDB" id="A0A2R5GXE4"/>
<dbReference type="SMART" id="SM00382">
    <property type="entry name" value="AAA"/>
    <property type="match status" value="1"/>
</dbReference>
<dbReference type="EMBL" id="BEYU01000154">
    <property type="protein sequence ID" value="GBG33363.1"/>
    <property type="molecule type" value="Genomic_DNA"/>
</dbReference>
<keyword evidence="6 9" id="KW-1133">Transmembrane helix</keyword>
<dbReference type="GO" id="GO:0016887">
    <property type="term" value="F:ATP hydrolysis activity"/>
    <property type="evidence" value="ECO:0007669"/>
    <property type="project" value="InterPro"/>
</dbReference>
<name>A0A2R5GXE4_9STRA</name>
<evidence type="ECO:0000259" key="10">
    <source>
        <dbReference type="PROSITE" id="PS50893"/>
    </source>
</evidence>
<organism evidence="11 12">
    <name type="scientific">Hondaea fermentalgiana</name>
    <dbReference type="NCBI Taxonomy" id="2315210"/>
    <lineage>
        <taxon>Eukaryota</taxon>
        <taxon>Sar</taxon>
        <taxon>Stramenopiles</taxon>
        <taxon>Bigyra</taxon>
        <taxon>Labyrinthulomycetes</taxon>
        <taxon>Thraustochytrida</taxon>
        <taxon>Thraustochytriidae</taxon>
        <taxon>Hondaea</taxon>
    </lineage>
</organism>
<evidence type="ECO:0000313" key="12">
    <source>
        <dbReference type="Proteomes" id="UP000241890"/>
    </source>
</evidence>
<feature type="transmembrane region" description="Helical" evidence="9">
    <location>
        <begin position="826"/>
        <end position="848"/>
    </location>
</feature>
<evidence type="ECO:0000256" key="9">
    <source>
        <dbReference type="SAM" id="Phobius"/>
    </source>
</evidence>
<feature type="transmembrane region" description="Helical" evidence="9">
    <location>
        <begin position="744"/>
        <end position="764"/>
    </location>
</feature>
<feature type="transmembrane region" description="Helical" evidence="9">
    <location>
        <begin position="590"/>
        <end position="610"/>
    </location>
</feature>
<feature type="region of interest" description="Disordered" evidence="8">
    <location>
        <begin position="347"/>
        <end position="382"/>
    </location>
</feature>
<reference evidence="11 12" key="1">
    <citation type="submission" date="2017-12" db="EMBL/GenBank/DDBJ databases">
        <title>Sequencing, de novo assembly and annotation of complete genome of a new Thraustochytrid species, strain FCC1311.</title>
        <authorList>
            <person name="Sedici K."/>
            <person name="Godart F."/>
            <person name="Aiese Cigliano R."/>
            <person name="Sanseverino W."/>
            <person name="Barakat M."/>
            <person name="Ortet P."/>
            <person name="Marechal E."/>
            <person name="Cagnac O."/>
            <person name="Amato A."/>
        </authorList>
    </citation>
    <scope>NUCLEOTIDE SEQUENCE [LARGE SCALE GENOMIC DNA]</scope>
</reference>
<feature type="transmembrane region" description="Helical" evidence="9">
    <location>
        <begin position="631"/>
        <end position="658"/>
    </location>
</feature>
<dbReference type="InterPro" id="IPR003439">
    <property type="entry name" value="ABC_transporter-like_ATP-bd"/>
</dbReference>
<dbReference type="GO" id="GO:0016020">
    <property type="term" value="C:membrane"/>
    <property type="evidence" value="ECO:0007669"/>
    <property type="project" value="UniProtKB-SubCell"/>
</dbReference>
<feature type="domain" description="ABC transporter" evidence="10">
    <location>
        <begin position="102"/>
        <end position="345"/>
    </location>
</feature>
<evidence type="ECO:0000256" key="7">
    <source>
        <dbReference type="ARBA" id="ARBA00023136"/>
    </source>
</evidence>
<evidence type="ECO:0000256" key="6">
    <source>
        <dbReference type="ARBA" id="ARBA00022989"/>
    </source>
</evidence>
<feature type="transmembrane region" description="Helical" evidence="9">
    <location>
        <begin position="705"/>
        <end position="724"/>
    </location>
</feature>
<dbReference type="SUPFAM" id="SSF52540">
    <property type="entry name" value="P-loop containing nucleoside triphosphate hydrolases"/>
    <property type="match status" value="1"/>
</dbReference>
<dbReference type="PROSITE" id="PS50893">
    <property type="entry name" value="ABC_TRANSPORTER_2"/>
    <property type="match status" value="1"/>
</dbReference>
<dbReference type="Gene3D" id="3.40.50.300">
    <property type="entry name" value="P-loop containing nucleotide triphosphate hydrolases"/>
    <property type="match status" value="1"/>
</dbReference>
<protein>
    <submittedName>
        <fullName evidence="11">ABC transporter G family member 25</fullName>
    </submittedName>
</protein>
<evidence type="ECO:0000256" key="5">
    <source>
        <dbReference type="ARBA" id="ARBA00022840"/>
    </source>
</evidence>
<gene>
    <name evidence="11" type="ORF">FCC1311_095862</name>
</gene>
<evidence type="ECO:0000313" key="11">
    <source>
        <dbReference type="EMBL" id="GBG33363.1"/>
    </source>
</evidence>
<dbReference type="Pfam" id="PF00005">
    <property type="entry name" value="ABC_tran"/>
    <property type="match status" value="1"/>
</dbReference>
<accession>A0A2R5GXE4</accession>
<dbReference type="PANTHER" id="PTHR48041:SF91">
    <property type="entry name" value="ABC TRANSPORTER G FAMILY MEMBER 28"/>
    <property type="match status" value="1"/>
</dbReference>
<keyword evidence="4" id="KW-0547">Nucleotide-binding</keyword>
<keyword evidence="2" id="KW-0813">Transport</keyword>
<dbReference type="PANTHER" id="PTHR48041">
    <property type="entry name" value="ABC TRANSPORTER G FAMILY MEMBER 28"/>
    <property type="match status" value="1"/>
</dbReference>
<keyword evidence="12" id="KW-1185">Reference proteome</keyword>
<evidence type="ECO:0000256" key="3">
    <source>
        <dbReference type="ARBA" id="ARBA00022692"/>
    </source>
</evidence>
<comment type="subcellular location">
    <subcellularLocation>
        <location evidence="1">Membrane</location>
        <topology evidence="1">Multi-pass membrane protein</topology>
    </subcellularLocation>
</comment>
<evidence type="ECO:0000256" key="8">
    <source>
        <dbReference type="SAM" id="MobiDB-lite"/>
    </source>
</evidence>
<dbReference type="InterPro" id="IPR017871">
    <property type="entry name" value="ABC_transporter-like_CS"/>
</dbReference>
<proteinExistence type="predicted"/>
<dbReference type="InterPro" id="IPR027417">
    <property type="entry name" value="P-loop_NTPase"/>
</dbReference>
<dbReference type="GO" id="GO:0005524">
    <property type="term" value="F:ATP binding"/>
    <property type="evidence" value="ECO:0007669"/>
    <property type="project" value="UniProtKB-KW"/>
</dbReference>
<dbReference type="GO" id="GO:0042626">
    <property type="term" value="F:ATPase-coupled transmembrane transporter activity"/>
    <property type="evidence" value="ECO:0007669"/>
    <property type="project" value="TreeGrafter"/>
</dbReference>
<evidence type="ECO:0000256" key="1">
    <source>
        <dbReference type="ARBA" id="ARBA00004141"/>
    </source>
</evidence>
<dbReference type="InParanoid" id="A0A2R5GXE4"/>
<evidence type="ECO:0000256" key="4">
    <source>
        <dbReference type="ARBA" id="ARBA00022741"/>
    </source>
</evidence>
<sequence>MSQSSLWTIGLLERVTESILRFVESMARSWVDERGHNPLDRFMRADDPGKAFCPSMRVVLIVLLGFFLTTGAVYLTEDQYIKGPLLSDERGVTNATDFPVHIAFRNVGCAISDRADPVLDRVTGEIRPGTLTAILGRSGSGKTTLANLILGRSRKFCDRQYGRVYMNGRPRSLEVILDRVGFVPQDDVLYPELTVEETFRFSAESRLPRTASAAYKDQVLEELLDMLGLRHLRHTRIGSKSIGGLSGGEAKRVSIGIELITQPSILIMDEPTSGLDSAAAYTLIQMLRRVADRGVAVVAVLHQPTTRIYNLLNDTILLRAGRPVYVGRREKVLDYFESLGFRIPDFDSPANITTEPDDSHALSAGLPTSSGSHDPANSSKIDGLVDHRNHVSEEVDDENGDDVPESYYAAGVSPPEFLLDILAGFLKPERAPAKRDDGGSVSLESLWIENGDVDGHWQDIEIGMDRLRREEQSRVERLYASNGSTGVTTSGAFRSIVFADSGLEACDENYPSVFRYWCYILWGLSGEPGDPSYPVRPKQGLFYQVQLWFVSFARITWRRGIFVEAGVISLLASAVGFTRSYNVTWNRRALGGFFISIALTLSGMLAALFNDDIGPVRRAADSGMTLGAYELAMIIFIFFKAIVVAHLFAIVYFSMLYLRRGVWCTSPFSLSYYFEFAHLLHELYMCAHSIGSLICAISDHNLLQAYLMSLAVFICVHTFAFFAPSQNQILEDALMFGRFNSAPLVNFICSLSYVRYFMEAYLLWEPTDDDVVSRNTALRYHGYHERHKSMCYTSLFAIWTFNQAMRFLMFARHNRNVFNSLHDTPLFIIFVSKLIVSFIFAISIMTVVHELPRLRAIFSKARAASSSF</sequence>